<evidence type="ECO:0000313" key="3">
    <source>
        <dbReference type="Proteomes" id="UP000290289"/>
    </source>
</evidence>
<reference evidence="2 3" key="1">
    <citation type="submission" date="2018-10" db="EMBL/GenBank/DDBJ databases">
        <title>A high-quality apple genome assembly.</title>
        <authorList>
            <person name="Hu J."/>
        </authorList>
    </citation>
    <scope>NUCLEOTIDE SEQUENCE [LARGE SCALE GENOMIC DNA]</scope>
    <source>
        <strain evidence="3">cv. HFTH1</strain>
        <tissue evidence="2">Young leaf</tissue>
    </source>
</reference>
<proteinExistence type="predicted"/>
<dbReference type="AlphaFoldDB" id="A0A498JDY2"/>
<gene>
    <name evidence="2" type="ORF">DVH24_033150</name>
</gene>
<sequence length="89" mass="10272">MGRDRTGQNGERAKMPSDGNKEEEERDGDVIILCFTDVERVVPGDEAERKFTQNLSRETARSTIFRRTKRETKHLVPLRFIPSHIPNCT</sequence>
<keyword evidence="3" id="KW-1185">Reference proteome</keyword>
<dbReference type="Proteomes" id="UP000290289">
    <property type="component" value="Chromosome 8"/>
</dbReference>
<dbReference type="EMBL" id="RDQH01000334">
    <property type="protein sequence ID" value="RXH92254.1"/>
    <property type="molecule type" value="Genomic_DNA"/>
</dbReference>
<accession>A0A498JDY2</accession>
<organism evidence="2 3">
    <name type="scientific">Malus domestica</name>
    <name type="common">Apple</name>
    <name type="synonym">Pyrus malus</name>
    <dbReference type="NCBI Taxonomy" id="3750"/>
    <lineage>
        <taxon>Eukaryota</taxon>
        <taxon>Viridiplantae</taxon>
        <taxon>Streptophyta</taxon>
        <taxon>Embryophyta</taxon>
        <taxon>Tracheophyta</taxon>
        <taxon>Spermatophyta</taxon>
        <taxon>Magnoliopsida</taxon>
        <taxon>eudicotyledons</taxon>
        <taxon>Gunneridae</taxon>
        <taxon>Pentapetalae</taxon>
        <taxon>rosids</taxon>
        <taxon>fabids</taxon>
        <taxon>Rosales</taxon>
        <taxon>Rosaceae</taxon>
        <taxon>Amygdaloideae</taxon>
        <taxon>Maleae</taxon>
        <taxon>Malus</taxon>
    </lineage>
</organism>
<protein>
    <submittedName>
        <fullName evidence="2">Uncharacterized protein</fullName>
    </submittedName>
</protein>
<evidence type="ECO:0000313" key="2">
    <source>
        <dbReference type="EMBL" id="RXH92254.1"/>
    </source>
</evidence>
<feature type="compositionally biased region" description="Basic and acidic residues" evidence="1">
    <location>
        <begin position="1"/>
        <end position="15"/>
    </location>
</feature>
<feature type="region of interest" description="Disordered" evidence="1">
    <location>
        <begin position="1"/>
        <end position="26"/>
    </location>
</feature>
<comment type="caution">
    <text evidence="2">The sequence shown here is derived from an EMBL/GenBank/DDBJ whole genome shotgun (WGS) entry which is preliminary data.</text>
</comment>
<evidence type="ECO:0000256" key="1">
    <source>
        <dbReference type="SAM" id="MobiDB-lite"/>
    </source>
</evidence>
<name>A0A498JDY2_MALDO</name>